<proteinExistence type="predicted"/>
<accession>A0A3D8QCA7</accession>
<feature type="compositionally biased region" description="Polar residues" evidence="1">
    <location>
        <begin position="34"/>
        <end position="45"/>
    </location>
</feature>
<feature type="region of interest" description="Disordered" evidence="1">
    <location>
        <begin position="1"/>
        <end position="45"/>
    </location>
</feature>
<dbReference type="GeneID" id="38121426"/>
<sequence>MSSSQTQQSDTRQLRHVADRPASESDDPEHKSDYQSSDEPSLNQNEAELSHYLHYEDNACFFAPDWQNRCAIDFGMSAMVFMQFSKCWTETKDRMW</sequence>
<evidence type="ECO:0000313" key="2">
    <source>
        <dbReference type="EMBL" id="RDW59361.1"/>
    </source>
</evidence>
<evidence type="ECO:0000313" key="3">
    <source>
        <dbReference type="Proteomes" id="UP000256690"/>
    </source>
</evidence>
<comment type="caution">
    <text evidence="2">The sequence shown here is derived from an EMBL/GenBank/DDBJ whole genome shotgun (WGS) entry which is preliminary data.</text>
</comment>
<dbReference type="OrthoDB" id="4510456at2759"/>
<reference evidence="2 3" key="1">
    <citation type="journal article" date="2018" name="IMA Fungus">
        <title>IMA Genome-F 9: Draft genome sequence of Annulohypoxylon stygium, Aspergillus mulundensis, Berkeleyomyces basicola (syn. Thielaviopsis basicola), Ceratocystis smalleyi, two Cercospora beticola strains, Coleophoma cylindrospora, Fusarium fracticaudum, Phialophora cf. hyalina, and Morchella septimelata.</title>
        <authorList>
            <person name="Wingfield B.D."/>
            <person name="Bills G.F."/>
            <person name="Dong Y."/>
            <person name="Huang W."/>
            <person name="Nel W.J."/>
            <person name="Swalarsk-Parry B.S."/>
            <person name="Vaghefi N."/>
            <person name="Wilken P.M."/>
            <person name="An Z."/>
            <person name="de Beer Z.W."/>
            <person name="De Vos L."/>
            <person name="Chen L."/>
            <person name="Duong T.A."/>
            <person name="Gao Y."/>
            <person name="Hammerbacher A."/>
            <person name="Kikkert J.R."/>
            <person name="Li Y."/>
            <person name="Li H."/>
            <person name="Li K."/>
            <person name="Li Q."/>
            <person name="Liu X."/>
            <person name="Ma X."/>
            <person name="Naidoo K."/>
            <person name="Pethybridge S.J."/>
            <person name="Sun J."/>
            <person name="Steenkamp E.T."/>
            <person name="van der Nest M.A."/>
            <person name="van Wyk S."/>
            <person name="Wingfield M.J."/>
            <person name="Xiong C."/>
            <person name="Yue Q."/>
            <person name="Zhang X."/>
        </authorList>
    </citation>
    <scope>NUCLEOTIDE SEQUENCE [LARGE SCALE GENOMIC DNA]</scope>
    <source>
        <strain evidence="2 3">DSM 5745</strain>
    </source>
</reference>
<gene>
    <name evidence="2" type="ORF">DSM5745_11056</name>
</gene>
<dbReference type="RefSeq" id="XP_026598395.1">
    <property type="nucleotide sequence ID" value="XM_026753072.1"/>
</dbReference>
<feature type="compositionally biased region" description="Basic and acidic residues" evidence="1">
    <location>
        <begin position="12"/>
        <end position="33"/>
    </location>
</feature>
<dbReference type="Proteomes" id="UP000256690">
    <property type="component" value="Unassembled WGS sequence"/>
</dbReference>
<name>A0A3D8QCA7_9EURO</name>
<dbReference type="AlphaFoldDB" id="A0A3D8QCA7"/>
<feature type="compositionally biased region" description="Low complexity" evidence="1">
    <location>
        <begin position="1"/>
        <end position="11"/>
    </location>
</feature>
<dbReference type="EMBL" id="PVWQ01000019">
    <property type="protein sequence ID" value="RDW59361.1"/>
    <property type="molecule type" value="Genomic_DNA"/>
</dbReference>
<evidence type="ECO:0000256" key="1">
    <source>
        <dbReference type="SAM" id="MobiDB-lite"/>
    </source>
</evidence>
<keyword evidence="3" id="KW-1185">Reference proteome</keyword>
<protein>
    <submittedName>
        <fullName evidence="2">Uncharacterized protein</fullName>
    </submittedName>
</protein>
<organism evidence="2 3">
    <name type="scientific">Aspergillus mulundensis</name>
    <dbReference type="NCBI Taxonomy" id="1810919"/>
    <lineage>
        <taxon>Eukaryota</taxon>
        <taxon>Fungi</taxon>
        <taxon>Dikarya</taxon>
        <taxon>Ascomycota</taxon>
        <taxon>Pezizomycotina</taxon>
        <taxon>Eurotiomycetes</taxon>
        <taxon>Eurotiomycetidae</taxon>
        <taxon>Eurotiales</taxon>
        <taxon>Aspergillaceae</taxon>
        <taxon>Aspergillus</taxon>
        <taxon>Aspergillus subgen. Nidulantes</taxon>
    </lineage>
</organism>